<dbReference type="EMBL" id="MCFE01000087">
    <property type="protein sequence ID" value="ORY00137.1"/>
    <property type="molecule type" value="Genomic_DNA"/>
</dbReference>
<proteinExistence type="predicted"/>
<sequence length="55" mass="6167">MTFIGKTEAIPTYHVMDSEGNILDPSQEPEVSGDLSILYPVYSQPSKSRFHPSLR</sequence>
<accession>A0A1Y1YQW6</accession>
<gene>
    <name evidence="1" type="ORF">K493DRAFT_312946</name>
</gene>
<organism evidence="1 2">
    <name type="scientific">Basidiobolus meristosporus CBS 931.73</name>
    <dbReference type="NCBI Taxonomy" id="1314790"/>
    <lineage>
        <taxon>Eukaryota</taxon>
        <taxon>Fungi</taxon>
        <taxon>Fungi incertae sedis</taxon>
        <taxon>Zoopagomycota</taxon>
        <taxon>Entomophthoromycotina</taxon>
        <taxon>Basidiobolomycetes</taxon>
        <taxon>Basidiobolales</taxon>
        <taxon>Basidiobolaceae</taxon>
        <taxon>Basidiobolus</taxon>
    </lineage>
</organism>
<comment type="caution">
    <text evidence="1">The sequence shown here is derived from an EMBL/GenBank/DDBJ whole genome shotgun (WGS) entry which is preliminary data.</text>
</comment>
<keyword evidence="2" id="KW-1185">Reference proteome</keyword>
<evidence type="ECO:0000313" key="1">
    <source>
        <dbReference type="EMBL" id="ORY00137.1"/>
    </source>
</evidence>
<dbReference type="Proteomes" id="UP000193498">
    <property type="component" value="Unassembled WGS sequence"/>
</dbReference>
<protein>
    <submittedName>
        <fullName evidence="1">Uncharacterized protein</fullName>
    </submittedName>
</protein>
<dbReference type="InParanoid" id="A0A1Y1YQW6"/>
<evidence type="ECO:0000313" key="2">
    <source>
        <dbReference type="Proteomes" id="UP000193498"/>
    </source>
</evidence>
<dbReference type="AlphaFoldDB" id="A0A1Y1YQW6"/>
<reference evidence="1 2" key="1">
    <citation type="submission" date="2016-07" db="EMBL/GenBank/DDBJ databases">
        <title>Pervasive Adenine N6-methylation of Active Genes in Fungi.</title>
        <authorList>
            <consortium name="DOE Joint Genome Institute"/>
            <person name="Mondo S.J."/>
            <person name="Dannebaum R.O."/>
            <person name="Kuo R.C."/>
            <person name="Labutti K."/>
            <person name="Haridas S."/>
            <person name="Kuo A."/>
            <person name="Salamov A."/>
            <person name="Ahrendt S.R."/>
            <person name="Lipzen A."/>
            <person name="Sullivan W."/>
            <person name="Andreopoulos W.B."/>
            <person name="Clum A."/>
            <person name="Lindquist E."/>
            <person name="Daum C."/>
            <person name="Ramamoorthy G.K."/>
            <person name="Gryganskyi A."/>
            <person name="Culley D."/>
            <person name="Magnuson J.K."/>
            <person name="James T.Y."/>
            <person name="O'Malley M.A."/>
            <person name="Stajich J.E."/>
            <person name="Spatafora J.W."/>
            <person name="Visel A."/>
            <person name="Grigoriev I.V."/>
        </authorList>
    </citation>
    <scope>NUCLEOTIDE SEQUENCE [LARGE SCALE GENOMIC DNA]</scope>
    <source>
        <strain evidence="1 2">CBS 931.73</strain>
    </source>
</reference>
<name>A0A1Y1YQW6_9FUNG</name>